<evidence type="ECO:0000256" key="1">
    <source>
        <dbReference type="SAM" id="Phobius"/>
    </source>
</evidence>
<organism evidence="2">
    <name type="scientific">Archaeoglobus veneficus pleomorphic virus 1</name>
    <dbReference type="NCBI Taxonomy" id="3115750"/>
    <lineage>
        <taxon>Viruses</taxon>
        <taxon>Monodnaviria</taxon>
        <taxon>Trapavirae</taxon>
        <taxon>Calorviricota</taxon>
        <taxon>Caminiviricetes</taxon>
        <taxon>Ageovirales</taxon>
        <taxon>Thalassapleoviridae</taxon>
        <taxon>Avenivirus</taxon>
        <taxon>Avenivirus atlanticense</taxon>
    </lineage>
</organism>
<gene>
    <name evidence="2" type="ORF">AvPV1_gp12</name>
</gene>
<name>A0AAT9JH18_9VIRU</name>
<accession>A0AAT9JH18</accession>
<keyword evidence="1" id="KW-1133">Transmembrane helix</keyword>
<protein>
    <submittedName>
        <fullName evidence="2">Uncharacterized protein</fullName>
    </submittedName>
</protein>
<dbReference type="EMBL" id="BK065155">
    <property type="protein sequence ID" value="DBA54594.1"/>
    <property type="molecule type" value="Genomic_DNA"/>
</dbReference>
<feature type="transmembrane region" description="Helical" evidence="1">
    <location>
        <begin position="6"/>
        <end position="24"/>
    </location>
</feature>
<sequence length="57" mass="6402">MEHGVFERLLAGIATGIMFFGALYKVYSTAKQHKDELDIVFDSIEEAVLAEGKYYEG</sequence>
<keyword evidence="1" id="KW-0472">Membrane</keyword>
<reference evidence="2" key="1">
    <citation type="journal article" date="2024" name="ISME J.">
        <title>Pleomorphic viruses establish stable relationship with marine hyperthermophilic archaea.</title>
        <authorList>
            <person name="Baquero D.P."/>
            <person name="Bignon E.A."/>
            <person name="Krupovic M."/>
        </authorList>
    </citation>
    <scope>NUCLEOTIDE SEQUENCE</scope>
</reference>
<evidence type="ECO:0000313" key="2">
    <source>
        <dbReference type="EMBL" id="DBA54594.1"/>
    </source>
</evidence>
<proteinExistence type="predicted"/>
<keyword evidence="1" id="KW-0812">Transmembrane</keyword>